<gene>
    <name evidence="2" type="ORF">MMF97_02915</name>
</gene>
<dbReference type="Pfam" id="PF14092">
    <property type="entry name" value="DUF4270"/>
    <property type="match status" value="1"/>
</dbReference>
<organism evidence="2 3">
    <name type="scientific">Pedobacter montanisoli</name>
    <dbReference type="NCBI Taxonomy" id="2923277"/>
    <lineage>
        <taxon>Bacteria</taxon>
        <taxon>Pseudomonadati</taxon>
        <taxon>Bacteroidota</taxon>
        <taxon>Sphingobacteriia</taxon>
        <taxon>Sphingobacteriales</taxon>
        <taxon>Sphingobacteriaceae</taxon>
        <taxon>Pedobacter</taxon>
    </lineage>
</organism>
<feature type="chain" id="PRO_5046939097" evidence="1">
    <location>
        <begin position="24"/>
        <end position="480"/>
    </location>
</feature>
<dbReference type="InterPro" id="IPR025366">
    <property type="entry name" value="DUF4270"/>
</dbReference>
<evidence type="ECO:0000313" key="3">
    <source>
        <dbReference type="Proteomes" id="UP001165460"/>
    </source>
</evidence>
<feature type="signal peptide" evidence="1">
    <location>
        <begin position="1"/>
        <end position="23"/>
    </location>
</feature>
<reference evidence="2" key="1">
    <citation type="submission" date="2022-03" db="EMBL/GenBank/DDBJ databases">
        <authorList>
            <person name="Woo C.Y."/>
        </authorList>
    </citation>
    <scope>NUCLEOTIDE SEQUENCE</scope>
    <source>
        <strain evidence="2">CYS-01</strain>
    </source>
</reference>
<proteinExistence type="predicted"/>
<dbReference type="Proteomes" id="UP001165460">
    <property type="component" value="Unassembled WGS sequence"/>
</dbReference>
<dbReference type="EMBL" id="JALGBH010000001">
    <property type="protein sequence ID" value="MCJ0741648.1"/>
    <property type="molecule type" value="Genomic_DNA"/>
</dbReference>
<dbReference type="PROSITE" id="PS51257">
    <property type="entry name" value="PROKAR_LIPOPROTEIN"/>
    <property type="match status" value="1"/>
</dbReference>
<protein>
    <submittedName>
        <fullName evidence="2">DUF4270 domain-containing protein</fullName>
    </submittedName>
</protein>
<keyword evidence="3" id="KW-1185">Reference proteome</keyword>
<evidence type="ECO:0000313" key="2">
    <source>
        <dbReference type="EMBL" id="MCJ0741648.1"/>
    </source>
</evidence>
<name>A0ABS9ZT16_9SPHI</name>
<comment type="caution">
    <text evidence="2">The sequence shown here is derived from an EMBL/GenBank/DDBJ whole genome shotgun (WGS) entry which is preliminary data.</text>
</comment>
<evidence type="ECO:0000256" key="1">
    <source>
        <dbReference type="SAM" id="SignalP"/>
    </source>
</evidence>
<keyword evidence="1" id="KW-0732">Signal</keyword>
<sequence>MKFLKIDLLTLLVSLFIFSSCQNTSTIGLEVDPGAKINGELIDTATINSRTIKEDDAPTYSTSSFLTRYPLGSLTDPTFGTTDASLAFSVNLPNDEYSFGTNTVLDSAVLVLNYSTEFYGDSTSNYSLDVHQLSNNLTKESSYLSSKSYSKSLTSVGNYTGKVFPSTPYKVTDIVTGGPDTLHYVSPQIRIRLNNNFITNSILNLSANSLKRNAYFQDAFKGLHVEVNKGNSSGKGGLMFFNFDASSSQTGLVLYYRKKTDASSTSIDTVSVRFPINASASSAVATTLKHNYTGTPVDAQLTADSKIQFTETYLQPLAGVRNKISFPYLAKFKNEIGKVIVNRAELVIDLKSGTDVSPFKPAQRLALYRYDIAGQRQNVPDNDAGSVYGGGDKRANPSSFGGYFNSVTKQYVFVITSYIQDLLDGKTEDYGTFLAPSPSSEFVFSPPYSTGARSVVGAFKKSPGAGDNVMKLNIYLTKIK</sequence>
<dbReference type="RefSeq" id="WP_243358989.1">
    <property type="nucleotide sequence ID" value="NZ_JALGBH010000001.1"/>
</dbReference>
<accession>A0ABS9ZT16</accession>